<dbReference type="EMBL" id="KZ662755">
    <property type="protein sequence ID" value="PPS19548.1"/>
    <property type="molecule type" value="Genomic_DNA"/>
</dbReference>
<proteinExistence type="predicted"/>
<sequence length="161" mass="18297">MVWLYDIFDDLVAILVRRKDEPSHFFYAYCGRRVHHWSIPPATVLPNLPLHITKRAQRVIDATDRLKVEEYFEVSRKGVEVGRFAIGEMEVDTLRGSAPIAQGSCNEPAPYTSHPSSLDQGNLLFLLMGHHVYSFEGTISLWVNIPSLQQKSTIDRRGVCS</sequence>
<gene>
    <name evidence="1" type="ORF">GOBAR_AA01021</name>
</gene>
<protein>
    <submittedName>
        <fullName evidence="1">Uncharacterized protein</fullName>
    </submittedName>
</protein>
<dbReference type="AlphaFoldDB" id="A0A2P5YVA7"/>
<evidence type="ECO:0000313" key="2">
    <source>
        <dbReference type="Proteomes" id="UP000239757"/>
    </source>
</evidence>
<organism evidence="1 2">
    <name type="scientific">Gossypium barbadense</name>
    <name type="common">Sea Island cotton</name>
    <name type="synonym">Hibiscus barbadensis</name>
    <dbReference type="NCBI Taxonomy" id="3634"/>
    <lineage>
        <taxon>Eukaryota</taxon>
        <taxon>Viridiplantae</taxon>
        <taxon>Streptophyta</taxon>
        <taxon>Embryophyta</taxon>
        <taxon>Tracheophyta</taxon>
        <taxon>Spermatophyta</taxon>
        <taxon>Magnoliopsida</taxon>
        <taxon>eudicotyledons</taxon>
        <taxon>Gunneridae</taxon>
        <taxon>Pentapetalae</taxon>
        <taxon>rosids</taxon>
        <taxon>malvids</taxon>
        <taxon>Malvales</taxon>
        <taxon>Malvaceae</taxon>
        <taxon>Malvoideae</taxon>
        <taxon>Gossypium</taxon>
    </lineage>
</organism>
<accession>A0A2P5YVA7</accession>
<name>A0A2P5YVA7_GOSBA</name>
<evidence type="ECO:0000313" key="1">
    <source>
        <dbReference type="EMBL" id="PPS19548.1"/>
    </source>
</evidence>
<dbReference type="Proteomes" id="UP000239757">
    <property type="component" value="Unassembled WGS sequence"/>
</dbReference>
<reference evidence="1 2" key="1">
    <citation type="submission" date="2015-01" db="EMBL/GenBank/DDBJ databases">
        <title>Genome of allotetraploid Gossypium barbadense reveals genomic plasticity and fiber elongation in cotton evolution.</title>
        <authorList>
            <person name="Chen X."/>
            <person name="Liu X."/>
            <person name="Zhao B."/>
            <person name="Zheng H."/>
            <person name="Hu Y."/>
            <person name="Lu G."/>
            <person name="Yang C."/>
            <person name="Chen J."/>
            <person name="Shan C."/>
            <person name="Zhang L."/>
            <person name="Zhou Y."/>
            <person name="Wang L."/>
            <person name="Guo W."/>
            <person name="Bai Y."/>
            <person name="Ruan J."/>
            <person name="Shangguan X."/>
            <person name="Mao Y."/>
            <person name="Jiang J."/>
            <person name="Zhu Y."/>
            <person name="Lei J."/>
            <person name="Kang H."/>
            <person name="Chen S."/>
            <person name="He X."/>
            <person name="Wang R."/>
            <person name="Wang Y."/>
            <person name="Chen J."/>
            <person name="Wang L."/>
            <person name="Yu S."/>
            <person name="Wang B."/>
            <person name="Wei J."/>
            <person name="Song S."/>
            <person name="Lu X."/>
            <person name="Gao Z."/>
            <person name="Gu W."/>
            <person name="Deng X."/>
            <person name="Ma D."/>
            <person name="Wang S."/>
            <person name="Liang W."/>
            <person name="Fang L."/>
            <person name="Cai C."/>
            <person name="Zhu X."/>
            <person name="Zhou B."/>
            <person name="Zhang Y."/>
            <person name="Chen Z."/>
            <person name="Xu S."/>
            <person name="Zhu R."/>
            <person name="Wang S."/>
            <person name="Zhang T."/>
            <person name="Zhao G."/>
        </authorList>
    </citation>
    <scope>NUCLEOTIDE SEQUENCE [LARGE SCALE GENOMIC DNA]</scope>
    <source>
        <strain evidence="2">cv. Xinhai21</strain>
        <tissue evidence="1">Leaf</tissue>
    </source>
</reference>